<keyword evidence="3" id="KW-1185">Reference proteome</keyword>
<dbReference type="HOGENOM" id="CLU_1475569_0_0_1"/>
<dbReference type="Proteomes" id="UP000016927">
    <property type="component" value="Unassembled WGS sequence"/>
</dbReference>
<accession>R0MNN0</accession>
<evidence type="ECO:0000313" key="2">
    <source>
        <dbReference type="EMBL" id="EOB14463.1"/>
    </source>
</evidence>
<sequence>MLDISTGEDVKPSTLSSAVPEPVLPSPLVSDPVVANSLLPESALPRPALPEPVLPKSDLTPYPDSIREGLRNTLSGGSDPLSRSATSEFSQRRMQSVIRSTREGSTGYPRDLDDRATGLMSDKLFDNYLARQRSERRFSSTLDSPLSSSFSSVRRTSRTTSSSLSPEKEFSHAEFMSRFKDNE</sequence>
<dbReference type="EMBL" id="KB908935">
    <property type="protein sequence ID" value="EOB14463.1"/>
    <property type="molecule type" value="Genomic_DNA"/>
</dbReference>
<evidence type="ECO:0000256" key="1">
    <source>
        <dbReference type="SAM" id="MobiDB-lite"/>
    </source>
</evidence>
<dbReference type="OrthoDB" id="10452201at2759"/>
<gene>
    <name evidence="2" type="ORF">NBO_27g0020</name>
</gene>
<proteinExistence type="predicted"/>
<feature type="compositionally biased region" description="Polar residues" evidence="1">
    <location>
        <begin position="72"/>
        <end position="99"/>
    </location>
</feature>
<organism evidence="2 3">
    <name type="scientific">Nosema bombycis (strain CQ1 / CVCC 102059)</name>
    <name type="common">Microsporidian parasite</name>
    <name type="synonym">Pebrine of silkworm</name>
    <dbReference type="NCBI Taxonomy" id="578461"/>
    <lineage>
        <taxon>Eukaryota</taxon>
        <taxon>Fungi</taxon>
        <taxon>Fungi incertae sedis</taxon>
        <taxon>Microsporidia</taxon>
        <taxon>Nosematidae</taxon>
        <taxon>Nosema</taxon>
    </lineage>
</organism>
<dbReference type="AlphaFoldDB" id="R0MNN0"/>
<dbReference type="VEuPathDB" id="MicrosporidiaDB:NBO_27g0020"/>
<feature type="region of interest" description="Disordered" evidence="1">
    <location>
        <begin position="1"/>
        <end position="117"/>
    </location>
</feature>
<feature type="compositionally biased region" description="Low complexity" evidence="1">
    <location>
        <begin position="15"/>
        <end position="34"/>
    </location>
</feature>
<evidence type="ECO:0000313" key="3">
    <source>
        <dbReference type="Proteomes" id="UP000016927"/>
    </source>
</evidence>
<feature type="compositionally biased region" description="Basic and acidic residues" evidence="1">
    <location>
        <begin position="166"/>
        <end position="183"/>
    </location>
</feature>
<name>R0MNN0_NOSB1</name>
<feature type="region of interest" description="Disordered" evidence="1">
    <location>
        <begin position="136"/>
        <end position="183"/>
    </location>
</feature>
<reference evidence="2 3" key="1">
    <citation type="journal article" date="2013" name="BMC Genomics">
        <title>Comparative genomics of parasitic silkworm microsporidia reveal an association between genome expansion and host adaptation.</title>
        <authorList>
            <person name="Pan G."/>
            <person name="Xu J."/>
            <person name="Li T."/>
            <person name="Xia Q."/>
            <person name="Liu S.L."/>
            <person name="Zhang G."/>
            <person name="Li S."/>
            <person name="Li C."/>
            <person name="Liu H."/>
            <person name="Yang L."/>
            <person name="Liu T."/>
            <person name="Zhang X."/>
            <person name="Wu Z."/>
            <person name="Fan W."/>
            <person name="Dang X."/>
            <person name="Xiang H."/>
            <person name="Tao M."/>
            <person name="Li Y."/>
            <person name="Hu J."/>
            <person name="Li Z."/>
            <person name="Lin L."/>
            <person name="Luo J."/>
            <person name="Geng L."/>
            <person name="Wang L."/>
            <person name="Long M."/>
            <person name="Wan Y."/>
            <person name="He N."/>
            <person name="Zhang Z."/>
            <person name="Lu C."/>
            <person name="Keeling P.J."/>
            <person name="Wang J."/>
            <person name="Xiang Z."/>
            <person name="Zhou Z."/>
        </authorList>
    </citation>
    <scope>NUCLEOTIDE SEQUENCE [LARGE SCALE GENOMIC DNA]</scope>
    <source>
        <strain evidence="3">CQ1 / CVCC 102059</strain>
    </source>
</reference>
<protein>
    <submittedName>
        <fullName evidence="2">Uncharacterized protein</fullName>
    </submittedName>
</protein>
<feature type="compositionally biased region" description="Low complexity" evidence="1">
    <location>
        <begin position="139"/>
        <end position="165"/>
    </location>
</feature>